<dbReference type="InterPro" id="IPR036280">
    <property type="entry name" value="Multihaem_cyt_sf"/>
</dbReference>
<evidence type="ECO:0000313" key="2">
    <source>
        <dbReference type="EMBL" id="VAW14507.1"/>
    </source>
</evidence>
<dbReference type="SUPFAM" id="SSF48695">
    <property type="entry name" value="Multiheme cytochromes"/>
    <property type="match status" value="1"/>
</dbReference>
<gene>
    <name evidence="2" type="ORF">MNBD_BACTEROID01-1358</name>
</gene>
<dbReference type="AlphaFoldDB" id="A0A3B0TMC0"/>
<name>A0A3B0TMC0_9ZZZZ</name>
<organism evidence="2">
    <name type="scientific">hydrothermal vent metagenome</name>
    <dbReference type="NCBI Taxonomy" id="652676"/>
    <lineage>
        <taxon>unclassified sequences</taxon>
        <taxon>metagenomes</taxon>
        <taxon>ecological metagenomes</taxon>
    </lineage>
</organism>
<dbReference type="PANTHER" id="PTHR35038">
    <property type="entry name" value="DISSIMILATORY SULFITE REDUCTASE SIRA"/>
    <property type="match status" value="1"/>
</dbReference>
<reference evidence="2" key="1">
    <citation type="submission" date="2018-06" db="EMBL/GenBank/DDBJ databases">
        <authorList>
            <person name="Zhirakovskaya E."/>
        </authorList>
    </citation>
    <scope>NUCLEOTIDE SEQUENCE</scope>
</reference>
<dbReference type="Gene3D" id="3.90.10.10">
    <property type="entry name" value="Cytochrome C3"/>
    <property type="match status" value="3"/>
</dbReference>
<dbReference type="GO" id="GO:0016491">
    <property type="term" value="F:oxidoreductase activity"/>
    <property type="evidence" value="ECO:0007669"/>
    <property type="project" value="TreeGrafter"/>
</dbReference>
<proteinExistence type="predicted"/>
<evidence type="ECO:0000256" key="1">
    <source>
        <dbReference type="ARBA" id="ARBA00022729"/>
    </source>
</evidence>
<dbReference type="EMBL" id="UOEP01000037">
    <property type="protein sequence ID" value="VAW14507.1"/>
    <property type="molecule type" value="Genomic_DNA"/>
</dbReference>
<dbReference type="PANTHER" id="PTHR35038:SF6">
    <property type="entry name" value="SURFACE LOCALIZED DECAHEME CYTOCHROME C LIPOPROTEIN"/>
    <property type="match status" value="1"/>
</dbReference>
<accession>A0A3B0TMC0</accession>
<dbReference type="InterPro" id="IPR051829">
    <property type="entry name" value="Multiheme_Cytochr_ET"/>
</dbReference>
<sequence length="339" mass="37881">MRKLSLTITILVFVLKVLAQSPHGNQLKIDCADCHTTGSWDFAKGASVFDHQKTTFLLEGQHRFTDCKSCHKSLVFNEAKTDCADCHTDMHSTTVGADCASCHDPKSWIVENISEIHQQSRFPLLGAHNSADCIACHKQALRLEFEPLGIECIDCHKASYYATTSPNHIQAGMSTDCIECHNMNAFEWSSSGFNHSFFPLTEGHAINCATCHEAGILAPISPECYSCHQADYESATNPLHLASDFSTNCTECHTTSVDWQPARFEIHDALYFPVFSGKHRGEWDKCSDCHTQPETYSVFSCTDCHEHRQSKMDDEHKDEPDYIYNSINCLACHSTGDAD</sequence>
<keyword evidence="1" id="KW-0732">Signal</keyword>
<protein>
    <submittedName>
        <fullName evidence="2">Cytochrome C553 (Soluble cytochrome f)</fullName>
    </submittedName>
</protein>